<dbReference type="Proteomes" id="UP000315439">
    <property type="component" value="Unassembled WGS sequence"/>
</dbReference>
<dbReference type="Gene3D" id="2.120.10.30">
    <property type="entry name" value="TolB, C-terminal domain"/>
    <property type="match status" value="3"/>
</dbReference>
<dbReference type="OrthoDB" id="9758793at2"/>
<dbReference type="PROSITE" id="PS51755">
    <property type="entry name" value="OMPR_PHOB"/>
    <property type="match status" value="1"/>
</dbReference>
<evidence type="ECO:0000259" key="5">
    <source>
        <dbReference type="PROSITE" id="PS51755"/>
    </source>
</evidence>
<gene>
    <name evidence="6" type="ORF">FLL46_08070</name>
</gene>
<name>A0A545UG72_9GAMM</name>
<organism evidence="6 7">
    <name type="scientific">Aliikangiella coralliicola</name>
    <dbReference type="NCBI Taxonomy" id="2592383"/>
    <lineage>
        <taxon>Bacteria</taxon>
        <taxon>Pseudomonadati</taxon>
        <taxon>Pseudomonadota</taxon>
        <taxon>Gammaproteobacteria</taxon>
        <taxon>Oceanospirillales</taxon>
        <taxon>Pleioneaceae</taxon>
        <taxon>Aliikangiella</taxon>
    </lineage>
</organism>
<dbReference type="PANTHER" id="PTHR36842">
    <property type="entry name" value="PROTEIN TOLB HOMOLOG"/>
    <property type="match status" value="1"/>
</dbReference>
<dbReference type="GO" id="GO:0003677">
    <property type="term" value="F:DNA binding"/>
    <property type="evidence" value="ECO:0007669"/>
    <property type="project" value="UniProtKB-UniRule"/>
</dbReference>
<comment type="caution">
    <text evidence="6">The sequence shown here is derived from an EMBL/GenBank/DDBJ whole genome shotgun (WGS) entry which is preliminary data.</text>
</comment>
<dbReference type="Pfam" id="PF00486">
    <property type="entry name" value="Trans_reg_C"/>
    <property type="match status" value="1"/>
</dbReference>
<sequence>MKQTQSDNSTNTKLDFITGDWVVRVTELQLEHRQSGQVTSLEPRLASLLLSLSTRNGGLVTKDKLIEEVWQGGVVSDDTIAQAVSRLRKVLGDDPKQPRYVETVWKKGYRWLAEINGELAANVSTHSSQRDNRLPIVLLLLVIVSVGAIIFPEKRDENQDTENIPLTARPLTSDPGMEYKGNLSPDGRNVVYVARSSAKDHPKLMIQDIQGQTLQTLTEEHLDQSPLFSADGKRVAFMRYSAGRQCEIQVKGLISGQVTSAGSCNGSAFPDLTWSSDGESFAFSAQPEQGKPHAIILVKNGQRTQLTSPPSGAWGDFNPTFSPAGNQLVFTRAYTEMQHDLFVIPTHSDVANQSIKLEKQLTRQRSGIMGASWTPNGEQLVLATRRGVNYQLKLITLATGKLESVALALNEVIEPQIAANGDMVATVRKFDTDITRISLAANTSKPENAGAKEILFNSNHWDLSPMVSPDGKQFVFTSDRTGDFQLWLGDINSGATRPLTTFTNQYVVAPRFSRDSQRLVFEVHENQFSQIYTYSLHDGLLLKLTDHESLNSAPSISSDGRFIYFASDRSGEWQIWRKPMDGGSAVKITADGGYFGQESVDGKQLYFSRRNQSGLWELDLNSATPAEKSATLFNRNLHADDWAAFTVVEQGIVYFNRSATRFGEVQLANFTTKEIETLYQATTNIPRFDPVLAVDEKLSNLYLVGTSPPESDLVLVKSAFAD</sequence>
<evidence type="ECO:0000256" key="3">
    <source>
        <dbReference type="PROSITE-ProRule" id="PRU01091"/>
    </source>
</evidence>
<dbReference type="PANTHER" id="PTHR36842:SF1">
    <property type="entry name" value="PROTEIN TOLB"/>
    <property type="match status" value="1"/>
</dbReference>
<evidence type="ECO:0000313" key="7">
    <source>
        <dbReference type="Proteomes" id="UP000315439"/>
    </source>
</evidence>
<evidence type="ECO:0000256" key="1">
    <source>
        <dbReference type="ARBA" id="ARBA00009820"/>
    </source>
</evidence>
<keyword evidence="2 3" id="KW-0238">DNA-binding</keyword>
<dbReference type="InterPro" id="IPR011659">
    <property type="entry name" value="WD40"/>
</dbReference>
<dbReference type="RefSeq" id="WP_142892978.1">
    <property type="nucleotide sequence ID" value="NZ_ML660162.1"/>
</dbReference>
<dbReference type="InterPro" id="IPR036388">
    <property type="entry name" value="WH-like_DNA-bd_sf"/>
</dbReference>
<proteinExistence type="inferred from homology"/>
<evidence type="ECO:0000256" key="4">
    <source>
        <dbReference type="SAM" id="Phobius"/>
    </source>
</evidence>
<dbReference type="Gene3D" id="1.10.10.10">
    <property type="entry name" value="Winged helix-like DNA-binding domain superfamily/Winged helix DNA-binding domain"/>
    <property type="match status" value="1"/>
</dbReference>
<evidence type="ECO:0000256" key="2">
    <source>
        <dbReference type="ARBA" id="ARBA00023125"/>
    </source>
</evidence>
<dbReference type="SMART" id="SM00862">
    <property type="entry name" value="Trans_reg_C"/>
    <property type="match status" value="1"/>
</dbReference>
<dbReference type="EMBL" id="VIKS01000004">
    <property type="protein sequence ID" value="TQV88470.1"/>
    <property type="molecule type" value="Genomic_DNA"/>
</dbReference>
<dbReference type="SUPFAM" id="SSF50993">
    <property type="entry name" value="Peptidase/esterase 'gauge' domain"/>
    <property type="match status" value="1"/>
</dbReference>
<keyword evidence="4" id="KW-0812">Transmembrane</keyword>
<dbReference type="SUPFAM" id="SSF82171">
    <property type="entry name" value="DPP6 N-terminal domain-like"/>
    <property type="match status" value="1"/>
</dbReference>
<feature type="transmembrane region" description="Helical" evidence="4">
    <location>
        <begin position="134"/>
        <end position="151"/>
    </location>
</feature>
<dbReference type="GO" id="GO:0000160">
    <property type="term" value="P:phosphorelay signal transduction system"/>
    <property type="evidence" value="ECO:0007669"/>
    <property type="project" value="InterPro"/>
</dbReference>
<dbReference type="Pfam" id="PF07676">
    <property type="entry name" value="PD40"/>
    <property type="match status" value="3"/>
</dbReference>
<keyword evidence="4" id="KW-1133">Transmembrane helix</keyword>
<dbReference type="SUPFAM" id="SSF46894">
    <property type="entry name" value="C-terminal effector domain of the bipartite response regulators"/>
    <property type="match status" value="1"/>
</dbReference>
<dbReference type="AlphaFoldDB" id="A0A545UG72"/>
<dbReference type="InterPro" id="IPR001867">
    <property type="entry name" value="OmpR/PhoB-type_DNA-bd"/>
</dbReference>
<dbReference type="CDD" id="cd00383">
    <property type="entry name" value="trans_reg_C"/>
    <property type="match status" value="1"/>
</dbReference>
<feature type="domain" description="OmpR/PhoB-type" evidence="5">
    <location>
        <begin position="11"/>
        <end position="113"/>
    </location>
</feature>
<accession>A0A545UG72</accession>
<dbReference type="InterPro" id="IPR016032">
    <property type="entry name" value="Sig_transdc_resp-reg_C-effctor"/>
</dbReference>
<dbReference type="GO" id="GO:0006355">
    <property type="term" value="P:regulation of DNA-templated transcription"/>
    <property type="evidence" value="ECO:0007669"/>
    <property type="project" value="InterPro"/>
</dbReference>
<keyword evidence="4" id="KW-0472">Membrane</keyword>
<comment type="similarity">
    <text evidence="1">Belongs to the TolB family.</text>
</comment>
<reference evidence="6 7" key="1">
    <citation type="submission" date="2019-07" db="EMBL/GenBank/DDBJ databases">
        <title>Draft genome for Aliikangiella sp. M105.</title>
        <authorList>
            <person name="Wang G."/>
        </authorList>
    </citation>
    <scope>NUCLEOTIDE SEQUENCE [LARGE SCALE GENOMIC DNA]</scope>
    <source>
        <strain evidence="6 7">M105</strain>
    </source>
</reference>
<protein>
    <recommendedName>
        <fullName evidence="5">OmpR/PhoB-type domain-containing protein</fullName>
    </recommendedName>
</protein>
<evidence type="ECO:0000313" key="6">
    <source>
        <dbReference type="EMBL" id="TQV88470.1"/>
    </source>
</evidence>
<feature type="DNA-binding region" description="OmpR/PhoB-type" evidence="3">
    <location>
        <begin position="11"/>
        <end position="113"/>
    </location>
</feature>
<keyword evidence="7" id="KW-1185">Reference proteome</keyword>
<dbReference type="InterPro" id="IPR011042">
    <property type="entry name" value="6-blade_b-propeller_TolB-like"/>
</dbReference>